<dbReference type="KEGG" id="bbig:BBBOND_0206080"/>
<keyword evidence="3" id="KW-1185">Reference proteome</keyword>
<evidence type="ECO:0000313" key="2">
    <source>
        <dbReference type="EMBL" id="CDR95450.1"/>
    </source>
</evidence>
<protein>
    <submittedName>
        <fullName evidence="2">Uncharacterized protein</fullName>
    </submittedName>
</protein>
<evidence type="ECO:0000313" key="3">
    <source>
        <dbReference type="Proteomes" id="UP000033188"/>
    </source>
</evidence>
<reference evidence="3" key="1">
    <citation type="submission" date="2014-06" db="EMBL/GenBank/DDBJ databases">
        <authorList>
            <person name="Aslett M."/>
            <person name="De Silva N."/>
        </authorList>
    </citation>
    <scope>NUCLEOTIDE SEQUENCE [LARGE SCALE GENOMIC DNA]</scope>
    <source>
        <strain evidence="3">Bond</strain>
    </source>
</reference>
<evidence type="ECO:0000256" key="1">
    <source>
        <dbReference type="SAM" id="SignalP"/>
    </source>
</evidence>
<sequence length="321" mass="35321">MKLVTSFALLVFSQINLILAAAEEQASAAPAKAENTPSDNINYNDVIPTVEKRFKAVMKLMKGEGFKTELLEKANAEINKVSTQFLSRFTPLLSEGARAASGQVVEPVPSWIRDSATNRVISHQAGAVQNALLQSGKSIHKLFVNLFENFSEQVQSAPVKPEAGKEAENLAQGNTGLTGSVATSETTVAENDQNDEDFLNLRFVMPPFAKDIAALYTLIKDKKQQTVEERNALVEEIKKWLTENVRSVKPKEHMVFETVREVLEKLCGSEKHLADTALSFDAYNHVDSKLAESIERCKNMNAASFGTMGLLLAAVIAFTMW</sequence>
<dbReference type="OrthoDB" id="366342at2759"/>
<dbReference type="OMA" id="WIRDSAT"/>
<organism evidence="2 3">
    <name type="scientific">Babesia bigemina</name>
    <dbReference type="NCBI Taxonomy" id="5866"/>
    <lineage>
        <taxon>Eukaryota</taxon>
        <taxon>Sar</taxon>
        <taxon>Alveolata</taxon>
        <taxon>Apicomplexa</taxon>
        <taxon>Aconoidasida</taxon>
        <taxon>Piroplasmida</taxon>
        <taxon>Babesiidae</taxon>
        <taxon>Babesia</taxon>
    </lineage>
</organism>
<accession>A0A061DCB4</accession>
<dbReference type="VEuPathDB" id="PiroplasmaDB:BBBOND_0206080"/>
<feature type="chain" id="PRO_5001600266" evidence="1">
    <location>
        <begin position="21"/>
        <end position="321"/>
    </location>
</feature>
<dbReference type="AlphaFoldDB" id="A0A061DCB4"/>
<dbReference type="GeneID" id="24563991"/>
<name>A0A061DCB4_BABBI</name>
<dbReference type="Proteomes" id="UP000033188">
    <property type="component" value="Chromosome 2"/>
</dbReference>
<keyword evidence="1" id="KW-0732">Signal</keyword>
<proteinExistence type="predicted"/>
<dbReference type="RefSeq" id="XP_012767636.1">
    <property type="nucleotide sequence ID" value="XM_012912182.1"/>
</dbReference>
<gene>
    <name evidence="2" type="ORF">BBBOND_0206080</name>
</gene>
<feature type="signal peptide" evidence="1">
    <location>
        <begin position="1"/>
        <end position="20"/>
    </location>
</feature>
<dbReference type="EMBL" id="LK391708">
    <property type="protein sequence ID" value="CDR95450.1"/>
    <property type="molecule type" value="Genomic_DNA"/>
</dbReference>